<evidence type="ECO:0000313" key="2">
    <source>
        <dbReference type="Proteomes" id="UP001207468"/>
    </source>
</evidence>
<name>A0ACC0U1U6_9AGAM</name>
<keyword evidence="1" id="KW-0378">Hydrolase</keyword>
<dbReference type="Proteomes" id="UP001207468">
    <property type="component" value="Unassembled WGS sequence"/>
</dbReference>
<gene>
    <name evidence="1" type="ORF">F5148DRAFT_1320884</name>
</gene>
<keyword evidence="2" id="KW-1185">Reference proteome</keyword>
<comment type="caution">
    <text evidence="1">The sequence shown here is derived from an EMBL/GenBank/DDBJ whole genome shotgun (WGS) entry which is preliminary data.</text>
</comment>
<protein>
    <submittedName>
        <fullName evidence="1">P-loop containing nucleoside triphosphate hydrolase protein</fullName>
    </submittedName>
</protein>
<organism evidence="1 2">
    <name type="scientific">Russula earlei</name>
    <dbReference type="NCBI Taxonomy" id="71964"/>
    <lineage>
        <taxon>Eukaryota</taxon>
        <taxon>Fungi</taxon>
        <taxon>Dikarya</taxon>
        <taxon>Basidiomycota</taxon>
        <taxon>Agaricomycotina</taxon>
        <taxon>Agaricomycetes</taxon>
        <taxon>Russulales</taxon>
        <taxon>Russulaceae</taxon>
        <taxon>Russula</taxon>
    </lineage>
</organism>
<evidence type="ECO:0000313" key="1">
    <source>
        <dbReference type="EMBL" id="KAI9458495.1"/>
    </source>
</evidence>
<accession>A0ACC0U1U6</accession>
<sequence>MPDSEIGTRSDDGVSSLVKTFPTRGYQEEMLNESLRRNVIIALDTGAGKTHIAVLRMKRETENKSRKVSWFLAPTVALARQHHAVIAQHLPVPIGFVSGANDPDQWTDPELWRRMLNAHRVVVSTPNVLLNALRHGYILLGRDIGLLVFDEAHHAARKHAYNQVMREFYDVLPHRFIGDVDENMRPVILGLTASPIFGGDAERNFRQLEHNLDSTICAPLLFRMELEGFVHRPRVEYVIYAEPEYSLVNILPSTPPSRGLRSLRKVVASMNIEEDPWVIERRAELGRHHPGPRRNAIDQQLSAAIDKRNTFTHKVLRDFERAADEICSDLGEWATDWYIHQVCKQAFSFPHLERIEIAPVTDDDPEDIVRRSSDKVEKLVDVLLKEKAFFEAMEMDYRGLVFATRRDTVFALTEILARHPRTAHVFGIGSLVGEAGNSKRHSESFLDIARRLLRKTANETLADFRIGDLNLIVATAVAEEGIDIQACCSVVRWNMPANMVSWAQSRGRARQERSSFVLMLSDSLAFAPTMRQWEEQEYEMTTLYNTTKGLQGLCISNEDQSMNDEDAKLRFRVDQTGAILTGDSAIEHLFHFCSILPHSSLVNHAPLFDIDPPDYPLEWHTNGGQRTPHMGLYGCTIILPRVIPAKLRMFSTPRIHPTKASARRNVAFQAYLALYENNLLNPHLLPFTEPELNSEVRMLLKEVEKREGTTLVSCQMDPWRDGDGVADKRWWSTILEVEGLPPLRMLTQAAIPSFQNDGFPIIHTRDHVPFKVHDDGILARAKEFTRRFFWPTYSSRMKWDQMDFLHLFIPADESPTVWDERRAQNLDSCSPTPSEHTLFVPFSRFESCYGHVDDISLVSGTGFIGRSYQFIRTRNTPATEEEKVQLLKSYVRRGNDGAAMPKITYPLIEARSLVKRNFLKPLPHDSEGAGAVSQRPVLLLKDFTRVALISSHEAQFALWVPSIIRHVQMASTVFSMRETLFRGTMLAEMPLDLLLTAITMPVAQECSHYQRLETLGDTTLKYVVSIQLLAAHPLWHEGYLARRKDHVVSNANLAKMALHRKLYKWIIRDRFVPKKWKPMRVSDPTALLFEETSLPLPDISGITEKQKKRASVARNLSTKVLADVVEALIGAAYLHGGFTLGIECMKVFDLGLSWNTLPGCLDDMYSNTPGVDRYPSQITVVESILGYTFRRKAIVVEALTHASLQSDLATISYERMEFLGDAVLDMVVTDYLYRAPGKDYGPGNLHMIKAAAVNAHFLAMLCLRASTKLPVVMPVWSHDKGVTMMEDAQYVHLCKCLLHSSVTILKQQQATFARWDRPGGRDEIEFALSKGDAFPWSALTSLQAPKFLSDMFESLLGAVYLDSNGDLDIVRNVLRLLGHWEVLERIVEHDMDVQHPLSRLNLWAGKNHETVKCSTPQRNENKISCSVFWDDYEVVKVEDEWRGRVSHNGVRFIAAEKAVAFVEYSFAEAEGVWTCTAVVDGTVIAAVQSSDQLASDEETKREVAAKAFKILEAPVHWLAFLSAQHHFEVEYQIEDEEGAKVCSVHVDGLEAGRVERRPTKGADPVVTERELREAAAKEAIEVAERRIMATADLWEDAE</sequence>
<reference evidence="1" key="1">
    <citation type="submission" date="2021-03" db="EMBL/GenBank/DDBJ databases">
        <title>Evolutionary priming and transition to the ectomycorrhizal habit in an iconic lineage of mushroom-forming fungi: is preadaptation a requirement?</title>
        <authorList>
            <consortium name="DOE Joint Genome Institute"/>
            <person name="Looney B.P."/>
            <person name="Miyauchi S."/>
            <person name="Morin E."/>
            <person name="Drula E."/>
            <person name="Courty P.E."/>
            <person name="Chicoki N."/>
            <person name="Fauchery L."/>
            <person name="Kohler A."/>
            <person name="Kuo A."/>
            <person name="LaButti K."/>
            <person name="Pangilinan J."/>
            <person name="Lipzen A."/>
            <person name="Riley R."/>
            <person name="Andreopoulos W."/>
            <person name="He G."/>
            <person name="Johnson J."/>
            <person name="Barry K.W."/>
            <person name="Grigoriev I.V."/>
            <person name="Nagy L."/>
            <person name="Hibbett D."/>
            <person name="Henrissat B."/>
            <person name="Matheny P.B."/>
            <person name="Labbe J."/>
            <person name="Martin A.F."/>
        </authorList>
    </citation>
    <scope>NUCLEOTIDE SEQUENCE</scope>
    <source>
        <strain evidence="1">BPL698</strain>
    </source>
</reference>
<dbReference type="EMBL" id="JAGFNK010000209">
    <property type="protein sequence ID" value="KAI9458495.1"/>
    <property type="molecule type" value="Genomic_DNA"/>
</dbReference>
<proteinExistence type="predicted"/>